<evidence type="ECO:0000313" key="2">
    <source>
        <dbReference type="Proteomes" id="UP000239590"/>
    </source>
</evidence>
<comment type="caution">
    <text evidence="1">The sequence shown here is derived from an EMBL/GenBank/DDBJ whole genome shotgun (WGS) entry which is preliminary data.</text>
</comment>
<evidence type="ECO:0000313" key="1">
    <source>
        <dbReference type="EMBL" id="PQA57005.1"/>
    </source>
</evidence>
<keyword evidence="2" id="KW-1185">Reference proteome</keyword>
<dbReference type="AlphaFoldDB" id="A0A2S7IKB2"/>
<reference evidence="2" key="1">
    <citation type="submission" date="2018-02" db="EMBL/GenBank/DDBJ databases">
        <title>Genome sequencing of Solimonas sp. HR-BB.</title>
        <authorList>
            <person name="Lee Y."/>
            <person name="Jeon C.O."/>
        </authorList>
    </citation>
    <scope>NUCLEOTIDE SEQUENCE [LARGE SCALE GENOMIC DNA]</scope>
    <source>
        <strain evidence="2">HR-U</strain>
    </source>
</reference>
<name>A0A2S7IKB2_9BACT</name>
<accession>A0A2S7IKB2</accession>
<gene>
    <name evidence="1" type="ORF">C5O19_16890</name>
</gene>
<dbReference type="EMBL" id="PTRA01000002">
    <property type="protein sequence ID" value="PQA57005.1"/>
    <property type="molecule type" value="Genomic_DNA"/>
</dbReference>
<organism evidence="1 2">
    <name type="scientific">Siphonobacter curvatus</name>
    <dbReference type="NCBI Taxonomy" id="2094562"/>
    <lineage>
        <taxon>Bacteria</taxon>
        <taxon>Pseudomonadati</taxon>
        <taxon>Bacteroidota</taxon>
        <taxon>Cytophagia</taxon>
        <taxon>Cytophagales</taxon>
        <taxon>Cytophagaceae</taxon>
        <taxon>Siphonobacter</taxon>
    </lineage>
</organism>
<protein>
    <submittedName>
        <fullName evidence="1">Uncharacterized protein</fullName>
    </submittedName>
</protein>
<sequence>MEGVEVDSSLVYEVRPKGWSKVVAENGRFQLLKLQKRILTLFYPVRNAYFLILGKERTIIKRSYLSKE</sequence>
<proteinExistence type="predicted"/>
<dbReference type="Proteomes" id="UP000239590">
    <property type="component" value="Unassembled WGS sequence"/>
</dbReference>